<dbReference type="SUPFAM" id="SSF55729">
    <property type="entry name" value="Acyl-CoA N-acyltransferases (Nat)"/>
    <property type="match status" value="1"/>
</dbReference>
<dbReference type="PANTHER" id="PTHR43877:SF2">
    <property type="entry name" value="AMINOALKYLPHOSPHONATE N-ACETYLTRANSFERASE-RELATED"/>
    <property type="match status" value="1"/>
</dbReference>
<dbReference type="CDD" id="cd04301">
    <property type="entry name" value="NAT_SF"/>
    <property type="match status" value="1"/>
</dbReference>
<sequence>MTLRPAVAADVESIRQLVQRAFLPYVARIGREPAPMTVDYHLVVAQRRCWVVEDDGRISGMVQIARRAGHLEVETIAVAPDAQGRGIGARLLGFAEEQARAAGLPQIRLYTNEAMTENLAYYPRRGFQEVGRAEQDGYRRVFFARAVPPG</sequence>
<name>A0A919MM52_9ACTN</name>
<evidence type="ECO:0000313" key="5">
    <source>
        <dbReference type="Proteomes" id="UP000647172"/>
    </source>
</evidence>
<accession>A0A919MM52</accession>
<dbReference type="EMBL" id="BOMQ01000008">
    <property type="protein sequence ID" value="GIE47058.1"/>
    <property type="molecule type" value="Genomic_DNA"/>
</dbReference>
<dbReference type="PROSITE" id="PS51186">
    <property type="entry name" value="GNAT"/>
    <property type="match status" value="1"/>
</dbReference>
<keyword evidence="1" id="KW-0808">Transferase</keyword>
<reference evidence="4" key="1">
    <citation type="submission" date="2021-01" db="EMBL/GenBank/DDBJ databases">
        <title>Whole genome shotgun sequence of Actinoplanes nipponensis NBRC 14063.</title>
        <authorList>
            <person name="Komaki H."/>
            <person name="Tamura T."/>
        </authorList>
    </citation>
    <scope>NUCLEOTIDE SEQUENCE</scope>
    <source>
        <strain evidence="4">NBRC 14063</strain>
    </source>
</reference>
<proteinExistence type="predicted"/>
<protein>
    <submittedName>
        <fullName evidence="4">Acetyltransferase</fullName>
    </submittedName>
</protein>
<feature type="domain" description="N-acetyltransferase" evidence="3">
    <location>
        <begin position="1"/>
        <end position="148"/>
    </location>
</feature>
<evidence type="ECO:0000256" key="1">
    <source>
        <dbReference type="ARBA" id="ARBA00022679"/>
    </source>
</evidence>
<evidence type="ECO:0000313" key="4">
    <source>
        <dbReference type="EMBL" id="GIE47058.1"/>
    </source>
</evidence>
<dbReference type="PANTHER" id="PTHR43877">
    <property type="entry name" value="AMINOALKYLPHOSPHONATE N-ACETYLTRANSFERASE-RELATED-RELATED"/>
    <property type="match status" value="1"/>
</dbReference>
<dbReference type="RefSeq" id="WP_203764250.1">
    <property type="nucleotide sequence ID" value="NZ_BAAAYJ010000103.1"/>
</dbReference>
<keyword evidence="2" id="KW-0012">Acyltransferase</keyword>
<dbReference type="InterPro" id="IPR016181">
    <property type="entry name" value="Acyl_CoA_acyltransferase"/>
</dbReference>
<dbReference type="GO" id="GO:0016747">
    <property type="term" value="F:acyltransferase activity, transferring groups other than amino-acyl groups"/>
    <property type="evidence" value="ECO:0007669"/>
    <property type="project" value="InterPro"/>
</dbReference>
<organism evidence="4 5">
    <name type="scientific">Actinoplanes nipponensis</name>
    <dbReference type="NCBI Taxonomy" id="135950"/>
    <lineage>
        <taxon>Bacteria</taxon>
        <taxon>Bacillati</taxon>
        <taxon>Actinomycetota</taxon>
        <taxon>Actinomycetes</taxon>
        <taxon>Micromonosporales</taxon>
        <taxon>Micromonosporaceae</taxon>
        <taxon>Actinoplanes</taxon>
    </lineage>
</organism>
<keyword evidence="5" id="KW-1185">Reference proteome</keyword>
<dbReference type="AlphaFoldDB" id="A0A919MM52"/>
<evidence type="ECO:0000256" key="2">
    <source>
        <dbReference type="ARBA" id="ARBA00023315"/>
    </source>
</evidence>
<evidence type="ECO:0000259" key="3">
    <source>
        <dbReference type="PROSITE" id="PS51186"/>
    </source>
</evidence>
<dbReference type="InterPro" id="IPR050832">
    <property type="entry name" value="Bact_Acetyltransf"/>
</dbReference>
<dbReference type="Proteomes" id="UP000647172">
    <property type="component" value="Unassembled WGS sequence"/>
</dbReference>
<dbReference type="InterPro" id="IPR000182">
    <property type="entry name" value="GNAT_dom"/>
</dbReference>
<dbReference type="Pfam" id="PF00583">
    <property type="entry name" value="Acetyltransf_1"/>
    <property type="match status" value="1"/>
</dbReference>
<gene>
    <name evidence="4" type="ORF">Ani05nite_05920</name>
</gene>
<dbReference type="Gene3D" id="3.40.630.30">
    <property type="match status" value="1"/>
</dbReference>
<comment type="caution">
    <text evidence="4">The sequence shown here is derived from an EMBL/GenBank/DDBJ whole genome shotgun (WGS) entry which is preliminary data.</text>
</comment>